<protein>
    <submittedName>
        <fullName evidence="1">Cell wall hydrolase</fullName>
    </submittedName>
</protein>
<evidence type="ECO:0000313" key="1">
    <source>
        <dbReference type="EMBL" id="MCO6419099.1"/>
    </source>
</evidence>
<organism evidence="1 2">
    <name type="scientific">Siccirubricoccus soli</name>
    <dbReference type="NCBI Taxonomy" id="2899147"/>
    <lineage>
        <taxon>Bacteria</taxon>
        <taxon>Pseudomonadati</taxon>
        <taxon>Pseudomonadota</taxon>
        <taxon>Alphaproteobacteria</taxon>
        <taxon>Acetobacterales</taxon>
        <taxon>Roseomonadaceae</taxon>
        <taxon>Siccirubricoccus</taxon>
    </lineage>
</organism>
<dbReference type="Proteomes" id="UP001523392">
    <property type="component" value="Unassembled WGS sequence"/>
</dbReference>
<comment type="caution">
    <text evidence="1">The sequence shown here is derived from an EMBL/GenBank/DDBJ whole genome shotgun (WGS) entry which is preliminary data.</text>
</comment>
<dbReference type="EMBL" id="JAFIRR010000172">
    <property type="protein sequence ID" value="MCO6419099.1"/>
    <property type="molecule type" value="Genomic_DNA"/>
</dbReference>
<sequence>MTGAEILALTLRAEAGTRPVRAIEAMAALAVNRARMAAADATAAARYAPGARPGLGLAPLLALVCRAPFLFGCWMPKHPRRRVLLHAMQAAGQDAALEACRRVAARAAAGVLGDPTGGATHWHPAEELPGWALGLVPTAEIGGLVFYRLPPG</sequence>
<evidence type="ECO:0000313" key="2">
    <source>
        <dbReference type="Proteomes" id="UP001523392"/>
    </source>
</evidence>
<reference evidence="1 2" key="1">
    <citation type="submission" date="2021-12" db="EMBL/GenBank/DDBJ databases">
        <title>Siccirubricoccus leaddurans sp. nov., a high concentration Zn2+ tolerance bacterium.</title>
        <authorList>
            <person name="Cao Y."/>
        </authorList>
    </citation>
    <scope>NUCLEOTIDE SEQUENCE [LARGE SCALE GENOMIC DNA]</scope>
    <source>
        <strain evidence="1 2">KC 17139</strain>
    </source>
</reference>
<dbReference type="GO" id="GO:0016787">
    <property type="term" value="F:hydrolase activity"/>
    <property type="evidence" value="ECO:0007669"/>
    <property type="project" value="UniProtKB-KW"/>
</dbReference>
<accession>A0ABT1DD41</accession>
<name>A0ABT1DD41_9PROT</name>
<keyword evidence="2" id="KW-1185">Reference proteome</keyword>
<gene>
    <name evidence="1" type="ORF">JYK14_23485</name>
</gene>
<dbReference type="RefSeq" id="WP_252955723.1">
    <property type="nucleotide sequence ID" value="NZ_JAFIRR010000172.1"/>
</dbReference>
<proteinExistence type="predicted"/>
<keyword evidence="1" id="KW-0378">Hydrolase</keyword>